<dbReference type="Proteomes" id="UP001174839">
    <property type="component" value="Unassembled WGS sequence"/>
</dbReference>
<proteinExistence type="predicted"/>
<evidence type="ECO:0000313" key="3">
    <source>
        <dbReference type="EMBL" id="MDM9632501.1"/>
    </source>
</evidence>
<reference evidence="3" key="1">
    <citation type="submission" date="2023-06" db="EMBL/GenBank/DDBJ databases">
        <title>Robiginitalea aurantiacus sp. nov. and Algoriphagus sediminis sp. nov., isolated from coastal sediment.</title>
        <authorList>
            <person name="Zhou Z.Y."/>
            <person name="An J."/>
            <person name="Jia Y.W."/>
            <person name="Du Z.J."/>
        </authorList>
    </citation>
    <scope>NUCLEOTIDE SEQUENCE</scope>
    <source>
        <strain evidence="3">M39</strain>
    </source>
</reference>
<dbReference type="EMBL" id="JAUDUY010000010">
    <property type="protein sequence ID" value="MDM9632501.1"/>
    <property type="molecule type" value="Genomic_DNA"/>
</dbReference>
<sequence>MKRLYLISLILLTLLGAGCGADSPDCFKASGDLERVTLEVSEFSRITVFENIQLVVKHGSRQEVILETGKNLRAGVTAEVVDGILELRDANSCNFFRSYGKTIFYVTTPDLEAIRSSTGWPIRSEGVLPFDTLSLTSESFNNQETNTNDGSFDLDLEVNRLTVVSNGIAYFKLRGQASQFLVTIASGDSKVDARELLSETVRVNHRGSNDISVSPIMRISGIINGYGDVLSFERPPEVDVEETFRGRLIFMD</sequence>
<dbReference type="RefSeq" id="WP_289725863.1">
    <property type="nucleotide sequence ID" value="NZ_JAUDUY010000010.1"/>
</dbReference>
<evidence type="ECO:0000259" key="2">
    <source>
        <dbReference type="Pfam" id="PF10988"/>
    </source>
</evidence>
<accession>A0ABT7WHW8</accession>
<dbReference type="InterPro" id="IPR021255">
    <property type="entry name" value="DUF2807"/>
</dbReference>
<keyword evidence="4" id="KW-1185">Reference proteome</keyword>
<dbReference type="Gene3D" id="2.160.20.120">
    <property type="match status" value="1"/>
</dbReference>
<dbReference type="Pfam" id="PF10988">
    <property type="entry name" value="DUF2807"/>
    <property type="match status" value="1"/>
</dbReference>
<comment type="caution">
    <text evidence="3">The sequence shown here is derived from an EMBL/GenBank/DDBJ whole genome shotgun (WGS) entry which is preliminary data.</text>
</comment>
<gene>
    <name evidence="3" type="ORF">QU605_13570</name>
</gene>
<evidence type="ECO:0000313" key="4">
    <source>
        <dbReference type="Proteomes" id="UP001174839"/>
    </source>
</evidence>
<organism evidence="3 4">
    <name type="scientific">Robiginitalea aurantiaca</name>
    <dbReference type="NCBI Taxonomy" id="3056915"/>
    <lineage>
        <taxon>Bacteria</taxon>
        <taxon>Pseudomonadati</taxon>
        <taxon>Bacteroidota</taxon>
        <taxon>Flavobacteriia</taxon>
        <taxon>Flavobacteriales</taxon>
        <taxon>Flavobacteriaceae</taxon>
        <taxon>Robiginitalea</taxon>
    </lineage>
</organism>
<feature type="chain" id="PRO_5047374031" evidence="1">
    <location>
        <begin position="22"/>
        <end position="252"/>
    </location>
</feature>
<keyword evidence="1" id="KW-0732">Signal</keyword>
<name>A0ABT7WHW8_9FLAO</name>
<protein>
    <submittedName>
        <fullName evidence="3">Head GIN domain-containing protein</fullName>
    </submittedName>
</protein>
<feature type="domain" description="Putative auto-transporter adhesin head GIN" evidence="2">
    <location>
        <begin position="42"/>
        <end position="235"/>
    </location>
</feature>
<evidence type="ECO:0000256" key="1">
    <source>
        <dbReference type="SAM" id="SignalP"/>
    </source>
</evidence>
<dbReference type="PROSITE" id="PS51257">
    <property type="entry name" value="PROKAR_LIPOPROTEIN"/>
    <property type="match status" value="1"/>
</dbReference>
<feature type="signal peptide" evidence="1">
    <location>
        <begin position="1"/>
        <end position="21"/>
    </location>
</feature>